<dbReference type="InterPro" id="IPR000914">
    <property type="entry name" value="SBP_5_dom"/>
</dbReference>
<dbReference type="Gene3D" id="3.40.190.10">
    <property type="entry name" value="Periplasmic binding protein-like II"/>
    <property type="match status" value="1"/>
</dbReference>
<dbReference type="SUPFAM" id="SSF53850">
    <property type="entry name" value="Periplasmic binding protein-like II"/>
    <property type="match status" value="1"/>
</dbReference>
<dbReference type="NCBIfam" id="TIGR01409">
    <property type="entry name" value="TAT_signal_seq"/>
    <property type="match status" value="1"/>
</dbReference>
<dbReference type="RefSeq" id="WP_261497110.1">
    <property type="nucleotide sequence ID" value="NZ_JAOCQF010000003.1"/>
</dbReference>
<evidence type="ECO:0000256" key="3">
    <source>
        <dbReference type="ARBA" id="ARBA00022448"/>
    </source>
</evidence>
<dbReference type="PIRSF" id="PIRSF002741">
    <property type="entry name" value="MppA"/>
    <property type="match status" value="1"/>
</dbReference>
<dbReference type="InterPro" id="IPR030678">
    <property type="entry name" value="Peptide/Ni-bd"/>
</dbReference>
<evidence type="ECO:0000313" key="8">
    <source>
        <dbReference type="Proteomes" id="UP001205601"/>
    </source>
</evidence>
<keyword evidence="4 5" id="KW-0732">Signal</keyword>
<keyword evidence="8" id="KW-1185">Reference proteome</keyword>
<dbReference type="PROSITE" id="PS51318">
    <property type="entry name" value="TAT"/>
    <property type="match status" value="1"/>
</dbReference>
<proteinExistence type="inferred from homology"/>
<evidence type="ECO:0000256" key="4">
    <source>
        <dbReference type="ARBA" id="ARBA00022729"/>
    </source>
</evidence>
<evidence type="ECO:0000256" key="5">
    <source>
        <dbReference type="SAM" id="SignalP"/>
    </source>
</evidence>
<dbReference type="PANTHER" id="PTHR30290:SF9">
    <property type="entry name" value="OLIGOPEPTIDE-BINDING PROTEIN APPA"/>
    <property type="match status" value="1"/>
</dbReference>
<feature type="chain" id="PRO_5045916769" evidence="5">
    <location>
        <begin position="31"/>
        <end position="516"/>
    </location>
</feature>
<sequence length="516" mass="57087">MKWTTDRRGFLKRAGAGLASAVAAPNFAWAAEGDTLRIRMEADFQVLDPWGIIGGLDEVIPRCTQVSLVRMGDMREGNNWELYAAETLEWLDDTRLAFTLREGLTWTGDYGPVTAEDVKFSYERIAGSDSAWAYQFEKLKEVEVIDARNGVIHLTEAFAPFIVIAMPYYGGHIVCKAAVEAAGGSYTTEIPAQCGPYLLEAWEQQQKVTLKANPGWTGEKPAFETVEIYIQADDQAAQLAYEADAFDYTRVAAGAVRQLKAAMPEGATLIEAESTRYVWLTVNQNAEPLKDIRVRQAIQYAYDSDAVLQGAYDGLVGRSAGVVQPGTTYAREKNIIDTRDVERAKALLAEAGAEGLTLNLVALTDSTSQTIAQIIQASLAEAGITVEIQPTEEAAYWALGDKTAGDDYLSLELVLQSFAGGVDPTENLVWFRPDQIGVYNWTFFDSAEYEELYQKSLTERDPDKRRAMFNRMEDLMEESGSFVFICFEPLVAIHDADLKPVILADGHPDPVRFARI</sequence>
<dbReference type="Gene3D" id="3.10.105.10">
    <property type="entry name" value="Dipeptide-binding Protein, Domain 3"/>
    <property type="match status" value="1"/>
</dbReference>
<dbReference type="InterPro" id="IPR006311">
    <property type="entry name" value="TAT_signal"/>
</dbReference>
<organism evidence="7 8">
    <name type="scientific">Albidovulum sediminis</name>
    <dbReference type="NCBI Taxonomy" id="3066345"/>
    <lineage>
        <taxon>Bacteria</taxon>
        <taxon>Pseudomonadati</taxon>
        <taxon>Pseudomonadota</taxon>
        <taxon>Alphaproteobacteria</taxon>
        <taxon>Rhodobacterales</taxon>
        <taxon>Paracoccaceae</taxon>
        <taxon>Albidovulum</taxon>
    </lineage>
</organism>
<dbReference type="EMBL" id="JAOCQF010000003">
    <property type="protein sequence ID" value="MCT8331231.1"/>
    <property type="molecule type" value="Genomic_DNA"/>
</dbReference>
<comment type="similarity">
    <text evidence="2">Belongs to the bacterial solute-binding protein 5 family.</text>
</comment>
<protein>
    <submittedName>
        <fullName evidence="7">ABC transporter substrate-binding protein</fullName>
    </submittedName>
</protein>
<reference evidence="8" key="1">
    <citation type="submission" date="2023-07" db="EMBL/GenBank/DDBJ databases">
        <title>Defluviimonas sediminis sp. nov., isolated from mangrove sediment.</title>
        <authorList>
            <person name="Liu L."/>
            <person name="Li J."/>
            <person name="Huang Y."/>
            <person name="Pan J."/>
            <person name="Li M."/>
        </authorList>
    </citation>
    <scope>NUCLEOTIDE SEQUENCE [LARGE SCALE GENOMIC DNA]</scope>
    <source>
        <strain evidence="8">FT324</strain>
    </source>
</reference>
<dbReference type="Pfam" id="PF00496">
    <property type="entry name" value="SBP_bac_5"/>
    <property type="match status" value="1"/>
</dbReference>
<dbReference type="InterPro" id="IPR039424">
    <property type="entry name" value="SBP_5"/>
</dbReference>
<name>A0ABT2NRB1_9RHOB</name>
<keyword evidence="3" id="KW-0813">Transport</keyword>
<evidence type="ECO:0000313" key="7">
    <source>
        <dbReference type="EMBL" id="MCT8331231.1"/>
    </source>
</evidence>
<evidence type="ECO:0000259" key="6">
    <source>
        <dbReference type="Pfam" id="PF00496"/>
    </source>
</evidence>
<evidence type="ECO:0000256" key="1">
    <source>
        <dbReference type="ARBA" id="ARBA00004418"/>
    </source>
</evidence>
<gene>
    <name evidence="7" type="ORF">N5I32_17060</name>
</gene>
<feature type="domain" description="Solute-binding protein family 5" evidence="6">
    <location>
        <begin position="85"/>
        <end position="398"/>
    </location>
</feature>
<evidence type="ECO:0000256" key="2">
    <source>
        <dbReference type="ARBA" id="ARBA00005695"/>
    </source>
</evidence>
<comment type="subcellular location">
    <subcellularLocation>
        <location evidence="1">Periplasm</location>
    </subcellularLocation>
</comment>
<accession>A0ABT2NRB1</accession>
<comment type="caution">
    <text evidence="7">The sequence shown here is derived from an EMBL/GenBank/DDBJ whole genome shotgun (WGS) entry which is preliminary data.</text>
</comment>
<dbReference type="PANTHER" id="PTHR30290">
    <property type="entry name" value="PERIPLASMIC BINDING COMPONENT OF ABC TRANSPORTER"/>
    <property type="match status" value="1"/>
</dbReference>
<dbReference type="InterPro" id="IPR019546">
    <property type="entry name" value="TAT_signal_bac_arc"/>
</dbReference>
<dbReference type="Proteomes" id="UP001205601">
    <property type="component" value="Unassembled WGS sequence"/>
</dbReference>
<feature type="signal peptide" evidence="5">
    <location>
        <begin position="1"/>
        <end position="30"/>
    </location>
</feature>